<evidence type="ECO:0000313" key="6">
    <source>
        <dbReference type="Proteomes" id="UP000184207"/>
    </source>
</evidence>
<name>A0A1M7T3M6_FERGO</name>
<dbReference type="RefSeq" id="WP_072760060.1">
    <property type="nucleotide sequence ID" value="NZ_FRDJ01000008.1"/>
</dbReference>
<evidence type="ECO:0000256" key="2">
    <source>
        <dbReference type="ARBA" id="ARBA00022448"/>
    </source>
</evidence>
<dbReference type="Gene3D" id="3.40.190.10">
    <property type="entry name" value="Periplasmic binding protein-like II"/>
    <property type="match status" value="2"/>
</dbReference>
<dbReference type="GO" id="GO:0055052">
    <property type="term" value="C:ATP-binding cassette (ABC) transporter complex, substrate-binding subunit-containing"/>
    <property type="evidence" value="ECO:0007669"/>
    <property type="project" value="TreeGrafter"/>
</dbReference>
<dbReference type="STRING" id="1121883.SAMN02745226_01499"/>
<dbReference type="GO" id="GO:1901982">
    <property type="term" value="F:maltose binding"/>
    <property type="evidence" value="ECO:0007669"/>
    <property type="project" value="TreeGrafter"/>
</dbReference>
<gene>
    <name evidence="5" type="ORF">SAMN02745226_01499</name>
</gene>
<dbReference type="Pfam" id="PF01547">
    <property type="entry name" value="SBP_bac_1"/>
    <property type="match status" value="1"/>
</dbReference>
<dbReference type="AlphaFoldDB" id="A0A1M7T3M6"/>
<dbReference type="EMBL" id="FRDJ01000008">
    <property type="protein sequence ID" value="SHN65252.1"/>
    <property type="molecule type" value="Genomic_DNA"/>
</dbReference>
<evidence type="ECO:0000313" key="5">
    <source>
        <dbReference type="EMBL" id="SHN65252.1"/>
    </source>
</evidence>
<dbReference type="SUPFAM" id="SSF53850">
    <property type="entry name" value="Periplasmic binding protein-like II"/>
    <property type="match status" value="1"/>
</dbReference>
<dbReference type="PANTHER" id="PTHR30061:SF50">
    <property type="entry name" value="MALTOSE_MALTODEXTRIN-BINDING PERIPLASMIC PROTEIN"/>
    <property type="match status" value="1"/>
</dbReference>
<protein>
    <submittedName>
        <fullName evidence="5">Carbohydrate ABC transporter substrate-binding protein, CUT1 family</fullName>
    </submittedName>
</protein>
<sequence>MSFKRLFGSLVVLFLVCTVAFAAVEITFWHGLARDPDKSSIDKIIAAFEKENPGIKVKVVIVPAAETDSTKLLTAVAAGTGPDLVYIDRFTVPQRAAYDVLEPIDNYLKQLGVNVADFLKQFYPFAVEECMFNGKYYALPFDTDVRVMLYNKKLLKAAGFERPPTNVYDMIKIAEKLTKEGKKGKYDTVGFIPWYAQGWPYTWIFAFEGKVFDEKTGKFVFATDPGVIEAFKWQKSWADRFGYEALNAFGSLQIGDLTPFTAGKLAMLVDGNWTISGIKLFAPKDFEFSIAGIPTKSGKNVTWAGGWSVAIPKGAKRPLEAAKLALYIATKGQVTYSVDTLHLPTYKPAVSELLKVDPSQKVFVDLLEDAKCRPPLPVGALLWDKLVEARDMVLTGKKTVEQALKDAQDAVQREYDKIMAKQK</sequence>
<dbReference type="OrthoDB" id="9772007at2"/>
<organism evidence="5 6">
    <name type="scientific">Fervidobacterium gondwanense DSM 13020</name>
    <dbReference type="NCBI Taxonomy" id="1121883"/>
    <lineage>
        <taxon>Bacteria</taxon>
        <taxon>Thermotogati</taxon>
        <taxon>Thermotogota</taxon>
        <taxon>Thermotogae</taxon>
        <taxon>Thermotogales</taxon>
        <taxon>Fervidobacteriaceae</taxon>
        <taxon>Fervidobacterium</taxon>
    </lineage>
</organism>
<reference evidence="6" key="1">
    <citation type="submission" date="2016-12" db="EMBL/GenBank/DDBJ databases">
        <authorList>
            <person name="Varghese N."/>
            <person name="Submissions S."/>
        </authorList>
    </citation>
    <scope>NUCLEOTIDE SEQUENCE [LARGE SCALE GENOMIC DNA]</scope>
    <source>
        <strain evidence="6">DSM 13020</strain>
    </source>
</reference>
<dbReference type="PANTHER" id="PTHR30061">
    <property type="entry name" value="MALTOSE-BINDING PERIPLASMIC PROTEIN"/>
    <property type="match status" value="1"/>
</dbReference>
<dbReference type="InterPro" id="IPR006059">
    <property type="entry name" value="SBP"/>
</dbReference>
<evidence type="ECO:0000256" key="3">
    <source>
        <dbReference type="ARBA" id="ARBA00022729"/>
    </source>
</evidence>
<evidence type="ECO:0000256" key="1">
    <source>
        <dbReference type="ARBA" id="ARBA00008520"/>
    </source>
</evidence>
<dbReference type="Proteomes" id="UP000184207">
    <property type="component" value="Unassembled WGS sequence"/>
</dbReference>
<dbReference type="GO" id="GO:0015768">
    <property type="term" value="P:maltose transport"/>
    <property type="evidence" value="ECO:0007669"/>
    <property type="project" value="TreeGrafter"/>
</dbReference>
<feature type="chain" id="PRO_5012568290" evidence="4">
    <location>
        <begin position="23"/>
        <end position="423"/>
    </location>
</feature>
<keyword evidence="3 4" id="KW-0732">Signal</keyword>
<comment type="similarity">
    <text evidence="1">Belongs to the bacterial solute-binding protein 1 family.</text>
</comment>
<keyword evidence="2" id="KW-0813">Transport</keyword>
<proteinExistence type="inferred from homology"/>
<dbReference type="CDD" id="cd14748">
    <property type="entry name" value="PBP2_UgpB"/>
    <property type="match status" value="1"/>
</dbReference>
<accession>A0A1M7T3M6</accession>
<dbReference type="GO" id="GO:0042956">
    <property type="term" value="P:maltodextrin transmembrane transport"/>
    <property type="evidence" value="ECO:0007669"/>
    <property type="project" value="TreeGrafter"/>
</dbReference>
<evidence type="ECO:0000256" key="4">
    <source>
        <dbReference type="SAM" id="SignalP"/>
    </source>
</evidence>
<keyword evidence="6" id="KW-1185">Reference proteome</keyword>
<feature type="signal peptide" evidence="4">
    <location>
        <begin position="1"/>
        <end position="22"/>
    </location>
</feature>